<evidence type="ECO:0000313" key="3">
    <source>
        <dbReference type="EMBL" id="SDC25546.1"/>
    </source>
</evidence>
<dbReference type="OrthoDB" id="9777385at2"/>
<reference evidence="3 4" key="1">
    <citation type="submission" date="2016-09" db="EMBL/GenBank/DDBJ databases">
        <authorList>
            <person name="Capua I."/>
            <person name="De Benedictis P."/>
            <person name="Joannis T."/>
            <person name="Lombin L.H."/>
            <person name="Cattoli G."/>
        </authorList>
    </citation>
    <scope>NUCLEOTIDE SEQUENCE [LARGE SCALE GENOMIC DNA]</scope>
    <source>
        <strain evidence="3 4">ISLP-3</strain>
    </source>
</reference>
<sequence>MQDVDAVLANLDQELHWQRDLYKELHRNPELSLQEHSTAQTVADRLASWGYAVQRIGGTGVVGVLENGPGVCVLARADIDALPVTEATGLDYASTTTVTDTDGTTVGVMHACGHDMHIAALLGAAKMLADHRDAWSGTYMALFQPAEETAAGARAMLDDGLVTKVPRPDVAFAQHVMATEAGTIGTTAGPILSAGDSVRITVHGRGAHGSMPHNSIDPVVLAAAIVLRLQTIVSRETMPGEFAVVTVGASNAGSKSNIIPDRAVLLLNVRTYDMALRGRVIASIERIVRGECAAAGSPREPEFEYYDQYPLTTNDPDVSSRVTAAFNAHFGPGVVYNTSPATASEDFSRLPDAFGIPYTYWTVGSVPSDVYRTAVENGTVAQDIPANHSPFFAPAIDPSLGVATQAHVVAALSFFSTVE</sequence>
<feature type="binding site" evidence="1">
    <location>
        <position position="175"/>
    </location>
    <ligand>
        <name>Mn(2+)</name>
        <dbReference type="ChEBI" id="CHEBI:29035"/>
        <label>2</label>
    </ligand>
</feature>
<keyword evidence="1" id="KW-0464">Manganese</keyword>
<dbReference type="InterPro" id="IPR036264">
    <property type="entry name" value="Bact_exopeptidase_dim_dom"/>
</dbReference>
<evidence type="ECO:0000313" key="4">
    <source>
        <dbReference type="Proteomes" id="UP000199039"/>
    </source>
</evidence>
<dbReference type="EMBL" id="FMYH01000002">
    <property type="protein sequence ID" value="SDC25546.1"/>
    <property type="molecule type" value="Genomic_DNA"/>
</dbReference>
<dbReference type="PIRSF" id="PIRSF005962">
    <property type="entry name" value="Pept_M20D_amidohydro"/>
    <property type="match status" value="1"/>
</dbReference>
<dbReference type="GO" id="GO:0046872">
    <property type="term" value="F:metal ion binding"/>
    <property type="evidence" value="ECO:0007669"/>
    <property type="project" value="UniProtKB-KW"/>
</dbReference>
<evidence type="ECO:0000256" key="1">
    <source>
        <dbReference type="PIRSR" id="PIRSR005962-1"/>
    </source>
</evidence>
<dbReference type="GO" id="GO:0016787">
    <property type="term" value="F:hydrolase activity"/>
    <property type="evidence" value="ECO:0007669"/>
    <property type="project" value="UniProtKB-KW"/>
</dbReference>
<keyword evidence="3" id="KW-0378">Hydrolase</keyword>
<dbReference type="SUPFAM" id="SSF55031">
    <property type="entry name" value="Bacterial exopeptidase dimerisation domain"/>
    <property type="match status" value="1"/>
</dbReference>
<keyword evidence="4" id="KW-1185">Reference proteome</keyword>
<dbReference type="InterPro" id="IPR011650">
    <property type="entry name" value="Peptidase_M20_dimer"/>
</dbReference>
<feature type="binding site" evidence="1">
    <location>
        <position position="114"/>
    </location>
    <ligand>
        <name>Mn(2+)</name>
        <dbReference type="ChEBI" id="CHEBI:29035"/>
        <label>2</label>
    </ligand>
</feature>
<dbReference type="NCBIfam" id="TIGR01891">
    <property type="entry name" value="amidohydrolases"/>
    <property type="match status" value="1"/>
</dbReference>
<dbReference type="PANTHER" id="PTHR11014">
    <property type="entry name" value="PEPTIDASE M20 FAMILY MEMBER"/>
    <property type="match status" value="1"/>
</dbReference>
<evidence type="ECO:0000259" key="2">
    <source>
        <dbReference type="Pfam" id="PF07687"/>
    </source>
</evidence>
<dbReference type="AlphaFoldDB" id="A0A1G6K5F4"/>
<dbReference type="RefSeq" id="WP_093182055.1">
    <property type="nucleotide sequence ID" value="NZ_FMYH01000002.1"/>
</dbReference>
<accession>A0A1G6K5F4</accession>
<dbReference type="Pfam" id="PF01546">
    <property type="entry name" value="Peptidase_M20"/>
    <property type="match status" value="1"/>
</dbReference>
<dbReference type="SUPFAM" id="SSF53187">
    <property type="entry name" value="Zn-dependent exopeptidases"/>
    <property type="match status" value="1"/>
</dbReference>
<dbReference type="InterPro" id="IPR002933">
    <property type="entry name" value="Peptidase_M20"/>
</dbReference>
<dbReference type="Gene3D" id="3.30.70.360">
    <property type="match status" value="1"/>
</dbReference>
<feature type="domain" description="Peptidase M20 dimerisation" evidence="2">
    <location>
        <begin position="197"/>
        <end position="291"/>
    </location>
</feature>
<comment type="cofactor">
    <cofactor evidence="1">
        <name>Mn(2+)</name>
        <dbReference type="ChEBI" id="CHEBI:29035"/>
    </cofactor>
    <text evidence="1">The Mn(2+) ion enhances activity.</text>
</comment>
<feature type="binding site" evidence="1">
    <location>
        <position position="112"/>
    </location>
    <ligand>
        <name>Mn(2+)</name>
        <dbReference type="ChEBI" id="CHEBI:29035"/>
        <label>2</label>
    </ligand>
</feature>
<proteinExistence type="predicted"/>
<dbReference type="Proteomes" id="UP000199039">
    <property type="component" value="Unassembled WGS sequence"/>
</dbReference>
<dbReference type="PANTHER" id="PTHR11014:SF63">
    <property type="entry name" value="METALLOPEPTIDASE, PUTATIVE (AFU_ORTHOLOGUE AFUA_6G09600)-RELATED"/>
    <property type="match status" value="1"/>
</dbReference>
<gene>
    <name evidence="3" type="ORF">SAMN05216410_1492</name>
</gene>
<dbReference type="Pfam" id="PF07687">
    <property type="entry name" value="M20_dimer"/>
    <property type="match status" value="1"/>
</dbReference>
<dbReference type="InterPro" id="IPR017439">
    <property type="entry name" value="Amidohydrolase"/>
</dbReference>
<keyword evidence="1" id="KW-0479">Metal-binding</keyword>
<dbReference type="STRING" id="1814289.SAMN05216410_1492"/>
<protein>
    <submittedName>
        <fullName evidence="3">Hippurate hydrolase</fullName>
    </submittedName>
</protein>
<feature type="binding site" evidence="1">
    <location>
        <position position="148"/>
    </location>
    <ligand>
        <name>Mn(2+)</name>
        <dbReference type="ChEBI" id="CHEBI:29035"/>
        <label>2</label>
    </ligand>
</feature>
<name>A0A1G6K5F4_9MICO</name>
<organism evidence="3 4">
    <name type="scientific">Sanguibacter gelidistatuariae</name>
    <dbReference type="NCBI Taxonomy" id="1814289"/>
    <lineage>
        <taxon>Bacteria</taxon>
        <taxon>Bacillati</taxon>
        <taxon>Actinomycetota</taxon>
        <taxon>Actinomycetes</taxon>
        <taxon>Micrococcales</taxon>
        <taxon>Sanguibacteraceae</taxon>
        <taxon>Sanguibacter</taxon>
    </lineage>
</organism>
<dbReference type="Gene3D" id="3.40.630.10">
    <property type="entry name" value="Zn peptidases"/>
    <property type="match status" value="1"/>
</dbReference>